<accession>A0AAJ0HHC1</accession>
<proteinExistence type="predicted"/>
<feature type="compositionally biased region" description="Gly residues" evidence="1">
    <location>
        <begin position="15"/>
        <end position="28"/>
    </location>
</feature>
<reference evidence="2" key="1">
    <citation type="journal article" date="2023" name="Mol. Phylogenet. Evol.">
        <title>Genome-scale phylogeny and comparative genomics of the fungal order Sordariales.</title>
        <authorList>
            <person name="Hensen N."/>
            <person name="Bonometti L."/>
            <person name="Westerberg I."/>
            <person name="Brannstrom I.O."/>
            <person name="Guillou S."/>
            <person name="Cros-Aarteil S."/>
            <person name="Calhoun S."/>
            <person name="Haridas S."/>
            <person name="Kuo A."/>
            <person name="Mondo S."/>
            <person name="Pangilinan J."/>
            <person name="Riley R."/>
            <person name="LaButti K."/>
            <person name="Andreopoulos B."/>
            <person name="Lipzen A."/>
            <person name="Chen C."/>
            <person name="Yan M."/>
            <person name="Daum C."/>
            <person name="Ng V."/>
            <person name="Clum A."/>
            <person name="Steindorff A."/>
            <person name="Ohm R.A."/>
            <person name="Martin F."/>
            <person name="Silar P."/>
            <person name="Natvig D.O."/>
            <person name="Lalanne C."/>
            <person name="Gautier V."/>
            <person name="Ament-Velasquez S.L."/>
            <person name="Kruys A."/>
            <person name="Hutchinson M.I."/>
            <person name="Powell A.J."/>
            <person name="Barry K."/>
            <person name="Miller A.N."/>
            <person name="Grigoriev I.V."/>
            <person name="Debuchy R."/>
            <person name="Gladieux P."/>
            <person name="Hiltunen Thoren M."/>
            <person name="Johannesson H."/>
        </authorList>
    </citation>
    <scope>NUCLEOTIDE SEQUENCE</scope>
    <source>
        <strain evidence="2">CBS 955.72</strain>
    </source>
</reference>
<gene>
    <name evidence="2" type="ORF">B0T25DRAFT_606712</name>
</gene>
<sequence>MSENESTTPTDDGDGGSSTSGGSGGSGRGRPLPRLQSLPAEIMEMVLQPAMLAEQQNPRCLVTVSTSGAAAARPPEVLAFLPSRENLAVRIWGLAGGSLLLLSRAIRLFAMGGFLRIGIGGDIARGVNPGRGWAGPMHEVSMPRDMFYLCMGPGEDTEPPSARFWALEGLCRAPWANRVQHLAILVWHSSEGCFGGNLTGGQIRELFTALPLLRTLHLTLSLLDSQSSNFQEFDTRDRSRCGGFMPLLVGHHYGENNGWPWFDGEFTASVWPLFNRFCLAATEQNREVDIRVVFDVDMDAETWRDRHVYRRFSPPGTD</sequence>
<evidence type="ECO:0000256" key="1">
    <source>
        <dbReference type="SAM" id="MobiDB-lite"/>
    </source>
</evidence>
<organism evidence="2 3">
    <name type="scientific">Lasiosphaeria hispida</name>
    <dbReference type="NCBI Taxonomy" id="260671"/>
    <lineage>
        <taxon>Eukaryota</taxon>
        <taxon>Fungi</taxon>
        <taxon>Dikarya</taxon>
        <taxon>Ascomycota</taxon>
        <taxon>Pezizomycotina</taxon>
        <taxon>Sordariomycetes</taxon>
        <taxon>Sordariomycetidae</taxon>
        <taxon>Sordariales</taxon>
        <taxon>Lasiosphaeriaceae</taxon>
        <taxon>Lasiosphaeria</taxon>
    </lineage>
</organism>
<dbReference type="EMBL" id="JAUIQD010000004">
    <property type="protein sequence ID" value="KAK3352706.1"/>
    <property type="molecule type" value="Genomic_DNA"/>
</dbReference>
<reference evidence="2" key="2">
    <citation type="submission" date="2023-06" db="EMBL/GenBank/DDBJ databases">
        <authorList>
            <consortium name="Lawrence Berkeley National Laboratory"/>
            <person name="Haridas S."/>
            <person name="Hensen N."/>
            <person name="Bonometti L."/>
            <person name="Westerberg I."/>
            <person name="Brannstrom I.O."/>
            <person name="Guillou S."/>
            <person name="Cros-Aarteil S."/>
            <person name="Calhoun S."/>
            <person name="Kuo A."/>
            <person name="Mondo S."/>
            <person name="Pangilinan J."/>
            <person name="Riley R."/>
            <person name="Labutti K."/>
            <person name="Andreopoulos B."/>
            <person name="Lipzen A."/>
            <person name="Chen C."/>
            <person name="Yanf M."/>
            <person name="Daum C."/>
            <person name="Ng V."/>
            <person name="Clum A."/>
            <person name="Steindorff A."/>
            <person name="Ohm R."/>
            <person name="Martin F."/>
            <person name="Silar P."/>
            <person name="Natvig D."/>
            <person name="Lalanne C."/>
            <person name="Gautier V."/>
            <person name="Ament-Velasquez S.L."/>
            <person name="Kruys A."/>
            <person name="Hutchinson M.I."/>
            <person name="Powell A.J."/>
            <person name="Barry K."/>
            <person name="Miller A.N."/>
            <person name="Grigoriev I.V."/>
            <person name="Debuchy R."/>
            <person name="Gladieux P."/>
            <person name="Thoren M.H."/>
            <person name="Johannesson H."/>
        </authorList>
    </citation>
    <scope>NUCLEOTIDE SEQUENCE</scope>
    <source>
        <strain evidence="2">CBS 955.72</strain>
    </source>
</reference>
<feature type="compositionally biased region" description="Low complexity" evidence="1">
    <location>
        <begin position="1"/>
        <end position="10"/>
    </location>
</feature>
<comment type="caution">
    <text evidence="2">The sequence shown here is derived from an EMBL/GenBank/DDBJ whole genome shotgun (WGS) entry which is preliminary data.</text>
</comment>
<name>A0AAJ0HHC1_9PEZI</name>
<protein>
    <submittedName>
        <fullName evidence="2">Uncharacterized protein</fullName>
    </submittedName>
</protein>
<keyword evidence="3" id="KW-1185">Reference proteome</keyword>
<feature type="region of interest" description="Disordered" evidence="1">
    <location>
        <begin position="1"/>
        <end position="34"/>
    </location>
</feature>
<dbReference type="Proteomes" id="UP001275084">
    <property type="component" value="Unassembled WGS sequence"/>
</dbReference>
<evidence type="ECO:0000313" key="3">
    <source>
        <dbReference type="Proteomes" id="UP001275084"/>
    </source>
</evidence>
<dbReference type="AlphaFoldDB" id="A0AAJ0HHC1"/>
<evidence type="ECO:0000313" key="2">
    <source>
        <dbReference type="EMBL" id="KAK3352706.1"/>
    </source>
</evidence>